<evidence type="ECO:0000313" key="1">
    <source>
        <dbReference type="EMBL" id="RNA15283.1"/>
    </source>
</evidence>
<comment type="caution">
    <text evidence="1">The sequence shown here is derived from an EMBL/GenBank/DDBJ whole genome shotgun (WGS) entry which is preliminary data.</text>
</comment>
<proteinExistence type="predicted"/>
<dbReference type="Proteomes" id="UP000276133">
    <property type="component" value="Unassembled WGS sequence"/>
</dbReference>
<protein>
    <submittedName>
        <fullName evidence="1">Uncharacterized protein</fullName>
    </submittedName>
</protein>
<dbReference type="AlphaFoldDB" id="A0A3M7QVG4"/>
<keyword evidence="2" id="KW-1185">Reference proteome</keyword>
<sequence>MTKGGCLDYKIITITNYGQIAIYQLTLEAPRITKMVIKIINHNKLFLKIFLFGHLILNKLDMIMFQNGKMFNTKYRHVVIHMLVFHQNCLKLFQKPEWRTSDS</sequence>
<name>A0A3M7QVG4_BRAPC</name>
<accession>A0A3M7QVG4</accession>
<gene>
    <name evidence="1" type="ORF">BpHYR1_007003</name>
</gene>
<dbReference type="EMBL" id="REGN01004995">
    <property type="protein sequence ID" value="RNA15283.1"/>
    <property type="molecule type" value="Genomic_DNA"/>
</dbReference>
<reference evidence="1 2" key="1">
    <citation type="journal article" date="2018" name="Sci. Rep.">
        <title>Genomic signatures of local adaptation to the degree of environmental predictability in rotifers.</title>
        <authorList>
            <person name="Franch-Gras L."/>
            <person name="Hahn C."/>
            <person name="Garcia-Roger E.M."/>
            <person name="Carmona M.J."/>
            <person name="Serra M."/>
            <person name="Gomez A."/>
        </authorList>
    </citation>
    <scope>NUCLEOTIDE SEQUENCE [LARGE SCALE GENOMIC DNA]</scope>
    <source>
        <strain evidence="1">HYR1</strain>
    </source>
</reference>
<organism evidence="1 2">
    <name type="scientific">Brachionus plicatilis</name>
    <name type="common">Marine rotifer</name>
    <name type="synonym">Brachionus muelleri</name>
    <dbReference type="NCBI Taxonomy" id="10195"/>
    <lineage>
        <taxon>Eukaryota</taxon>
        <taxon>Metazoa</taxon>
        <taxon>Spiralia</taxon>
        <taxon>Gnathifera</taxon>
        <taxon>Rotifera</taxon>
        <taxon>Eurotatoria</taxon>
        <taxon>Monogononta</taxon>
        <taxon>Pseudotrocha</taxon>
        <taxon>Ploima</taxon>
        <taxon>Brachionidae</taxon>
        <taxon>Brachionus</taxon>
    </lineage>
</organism>
<evidence type="ECO:0000313" key="2">
    <source>
        <dbReference type="Proteomes" id="UP000276133"/>
    </source>
</evidence>